<evidence type="ECO:0000313" key="2">
    <source>
        <dbReference type="EMBL" id="RDE22913.1"/>
    </source>
</evidence>
<organism evidence="2 3">
    <name type="scientific">Motiliproteus coralliicola</name>
    <dbReference type="NCBI Taxonomy" id="2283196"/>
    <lineage>
        <taxon>Bacteria</taxon>
        <taxon>Pseudomonadati</taxon>
        <taxon>Pseudomonadota</taxon>
        <taxon>Gammaproteobacteria</taxon>
        <taxon>Oceanospirillales</taxon>
        <taxon>Oceanospirillaceae</taxon>
        <taxon>Motiliproteus</taxon>
    </lineage>
</organism>
<feature type="domain" description="NAD(P)-binding" evidence="1">
    <location>
        <begin position="8"/>
        <end position="144"/>
    </location>
</feature>
<keyword evidence="3" id="KW-1185">Reference proteome</keyword>
<comment type="caution">
    <text evidence="2">The sequence shown here is derived from an EMBL/GenBank/DDBJ whole genome shotgun (WGS) entry which is preliminary data.</text>
</comment>
<reference evidence="2 3" key="1">
    <citation type="submission" date="2018-07" db="EMBL/GenBank/DDBJ databases">
        <title>Motiliproteus coralliicola sp. nov., a bacterium isolated from Coral.</title>
        <authorList>
            <person name="Wang G."/>
        </authorList>
    </citation>
    <scope>NUCLEOTIDE SEQUENCE [LARGE SCALE GENOMIC DNA]</scope>
    <source>
        <strain evidence="2 3">C34</strain>
    </source>
</reference>
<evidence type="ECO:0000259" key="1">
    <source>
        <dbReference type="Pfam" id="PF13460"/>
    </source>
</evidence>
<dbReference type="InterPro" id="IPR016040">
    <property type="entry name" value="NAD(P)-bd_dom"/>
</dbReference>
<dbReference type="CDD" id="cd05269">
    <property type="entry name" value="TMR_SDR_a"/>
    <property type="match status" value="1"/>
</dbReference>
<dbReference type="EMBL" id="QQOH01000002">
    <property type="protein sequence ID" value="RDE22913.1"/>
    <property type="molecule type" value="Genomic_DNA"/>
</dbReference>
<protein>
    <submittedName>
        <fullName evidence="2">SDR family NAD(P)-dependent oxidoreductase</fullName>
    </submittedName>
</protein>
<dbReference type="Gene3D" id="3.40.50.720">
    <property type="entry name" value="NAD(P)-binding Rossmann-like Domain"/>
    <property type="match status" value="1"/>
</dbReference>
<dbReference type="InterPro" id="IPR052718">
    <property type="entry name" value="NmrA-type_oxidoreductase"/>
</dbReference>
<sequence length="287" mass="31600">MKIAITAANGQLGRAIIRACQALQREQGSNLELIGLARSPDKALDLGIEVRPGSYDEPQQLRRSLQGVDCLLLVSGMDAPEQRIQQHRNVIEAAKSAGVKKIVYTSVQGAETSTSFSPIIQSNRQTEQDVRESGLEWVIGRNGIYIEPDIDYLDSYKQLGAIRNSAAEGRCGYTTRAELGYAYARLLIEPSHNGQTYNLHGEALCQQQLVDYLNQTFDTGLTYEPMSDEAFEADRQQELGEFVGSIIAGIYQGIRLGKSDNPSQFEQAAGRPHLSWDSYFAALAAPK</sequence>
<dbReference type="Pfam" id="PF13460">
    <property type="entry name" value="NAD_binding_10"/>
    <property type="match status" value="1"/>
</dbReference>
<dbReference type="AlphaFoldDB" id="A0A369WNW6"/>
<dbReference type="Proteomes" id="UP000253769">
    <property type="component" value="Unassembled WGS sequence"/>
</dbReference>
<dbReference type="Gene3D" id="3.90.25.10">
    <property type="entry name" value="UDP-galactose 4-epimerase, domain 1"/>
    <property type="match status" value="1"/>
</dbReference>
<name>A0A369WNW6_9GAMM</name>
<dbReference type="PANTHER" id="PTHR47129">
    <property type="entry name" value="QUINONE OXIDOREDUCTASE 2"/>
    <property type="match status" value="1"/>
</dbReference>
<dbReference type="OrthoDB" id="5510591at2"/>
<proteinExistence type="predicted"/>
<accession>A0A369WNW6</accession>
<gene>
    <name evidence="2" type="ORF">DV711_10185</name>
</gene>
<dbReference type="SUPFAM" id="SSF51735">
    <property type="entry name" value="NAD(P)-binding Rossmann-fold domains"/>
    <property type="match status" value="1"/>
</dbReference>
<dbReference type="PANTHER" id="PTHR47129:SF1">
    <property type="entry name" value="NMRA-LIKE DOMAIN-CONTAINING PROTEIN"/>
    <property type="match status" value="1"/>
</dbReference>
<evidence type="ECO:0000313" key="3">
    <source>
        <dbReference type="Proteomes" id="UP000253769"/>
    </source>
</evidence>
<dbReference type="RefSeq" id="WP_114695547.1">
    <property type="nucleotide sequence ID" value="NZ_QQOH01000002.1"/>
</dbReference>
<dbReference type="InterPro" id="IPR036291">
    <property type="entry name" value="NAD(P)-bd_dom_sf"/>
</dbReference>